<protein>
    <recommendedName>
        <fullName evidence="3">DNA gyrase inhibitor YacG</fullName>
    </recommendedName>
</protein>
<proteinExistence type="inferred from homology"/>
<dbReference type="Proteomes" id="UP001163739">
    <property type="component" value="Chromosome"/>
</dbReference>
<accession>A0ABY6MZ99</accession>
<sequence>MSNKTSKKVISVNCPTCKKEVEWLEANEQRPFCSDRCRLIDLGAWASEDYKIAGKPASEWDMADVTMGNEPTTLQ</sequence>
<evidence type="ECO:0000313" key="4">
    <source>
        <dbReference type="EMBL" id="UZE95171.1"/>
    </source>
</evidence>
<gene>
    <name evidence="3 4" type="primary">yacG</name>
    <name evidence="4" type="ORF">NKI27_14010</name>
</gene>
<dbReference type="Gene3D" id="3.30.50.10">
    <property type="entry name" value="Erythroid Transcription Factor GATA-1, subunit A"/>
    <property type="match status" value="1"/>
</dbReference>
<reference evidence="4" key="1">
    <citation type="submission" date="2022-06" db="EMBL/GenBank/DDBJ databases">
        <title>Alkalimarinus sp. nov., isolated from gut of a Alitta virens.</title>
        <authorList>
            <person name="Yang A.I."/>
            <person name="Shin N.-R."/>
        </authorList>
    </citation>
    <scope>NUCLEOTIDE SEQUENCE</scope>
    <source>
        <strain evidence="4">A2M4</strain>
    </source>
</reference>
<feature type="binding site" evidence="3">
    <location>
        <position position="37"/>
    </location>
    <ligand>
        <name>Zn(2+)</name>
        <dbReference type="ChEBI" id="CHEBI:29105"/>
    </ligand>
</feature>
<organism evidence="4 5">
    <name type="scientific">Alkalimarinus alittae</name>
    <dbReference type="NCBI Taxonomy" id="2961619"/>
    <lineage>
        <taxon>Bacteria</taxon>
        <taxon>Pseudomonadati</taxon>
        <taxon>Pseudomonadota</taxon>
        <taxon>Gammaproteobacteria</taxon>
        <taxon>Alteromonadales</taxon>
        <taxon>Alteromonadaceae</taxon>
        <taxon>Alkalimarinus</taxon>
    </lineage>
</organism>
<dbReference type="EMBL" id="CP100390">
    <property type="protein sequence ID" value="UZE95171.1"/>
    <property type="molecule type" value="Genomic_DNA"/>
</dbReference>
<feature type="binding site" evidence="3">
    <location>
        <position position="17"/>
    </location>
    <ligand>
        <name>Zn(2+)</name>
        <dbReference type="ChEBI" id="CHEBI:29105"/>
    </ligand>
</feature>
<dbReference type="NCBIfam" id="NF001638">
    <property type="entry name" value="PRK00418.1"/>
    <property type="match status" value="1"/>
</dbReference>
<dbReference type="PANTHER" id="PTHR36150">
    <property type="entry name" value="DNA GYRASE INHIBITOR YACG"/>
    <property type="match status" value="1"/>
</dbReference>
<name>A0ABY6MZ99_9ALTE</name>
<comment type="subunit">
    <text evidence="3">Interacts with GyrB.</text>
</comment>
<dbReference type="HAMAP" id="MF_00649">
    <property type="entry name" value="DNA_gyrase_inhibitor_YacG"/>
    <property type="match status" value="1"/>
</dbReference>
<evidence type="ECO:0000256" key="3">
    <source>
        <dbReference type="HAMAP-Rule" id="MF_00649"/>
    </source>
</evidence>
<evidence type="ECO:0000256" key="2">
    <source>
        <dbReference type="ARBA" id="ARBA00022833"/>
    </source>
</evidence>
<comment type="similarity">
    <text evidence="3">Belongs to the DNA gyrase inhibitor YacG family.</text>
</comment>
<dbReference type="RefSeq" id="WP_265046660.1">
    <property type="nucleotide sequence ID" value="NZ_CP100390.1"/>
</dbReference>
<evidence type="ECO:0000256" key="1">
    <source>
        <dbReference type="ARBA" id="ARBA00022723"/>
    </source>
</evidence>
<evidence type="ECO:0000313" key="5">
    <source>
        <dbReference type="Proteomes" id="UP001163739"/>
    </source>
</evidence>
<dbReference type="SUPFAM" id="SSF57716">
    <property type="entry name" value="Glucocorticoid receptor-like (DNA-binding domain)"/>
    <property type="match status" value="1"/>
</dbReference>
<dbReference type="Pfam" id="PF03884">
    <property type="entry name" value="YacG"/>
    <property type="match status" value="1"/>
</dbReference>
<dbReference type="InterPro" id="IPR013088">
    <property type="entry name" value="Znf_NHR/GATA"/>
</dbReference>
<dbReference type="PANTHER" id="PTHR36150:SF1">
    <property type="entry name" value="DNA GYRASE INHIBITOR YACG"/>
    <property type="match status" value="1"/>
</dbReference>
<feature type="binding site" evidence="3">
    <location>
        <position position="33"/>
    </location>
    <ligand>
        <name>Zn(2+)</name>
        <dbReference type="ChEBI" id="CHEBI:29105"/>
    </ligand>
</feature>
<keyword evidence="2 3" id="KW-0862">Zinc</keyword>
<keyword evidence="5" id="KW-1185">Reference proteome</keyword>
<keyword evidence="1 3" id="KW-0479">Metal-binding</keyword>
<comment type="function">
    <text evidence="3">Inhibits all the catalytic activities of DNA gyrase by preventing its interaction with DNA. Acts by binding directly to the C-terminal domain of GyrB, which probably disrupts DNA binding by the gyrase.</text>
</comment>
<comment type="cofactor">
    <cofactor evidence="3">
        <name>Zn(2+)</name>
        <dbReference type="ChEBI" id="CHEBI:29105"/>
    </cofactor>
    <text evidence="3">Binds 1 zinc ion.</text>
</comment>
<feature type="binding site" evidence="3">
    <location>
        <position position="14"/>
    </location>
    <ligand>
        <name>Zn(2+)</name>
        <dbReference type="ChEBI" id="CHEBI:29105"/>
    </ligand>
</feature>
<dbReference type="InterPro" id="IPR005584">
    <property type="entry name" value="DNA_gyrase_inhibitor_YacG"/>
</dbReference>